<accession>A0A191MWY4</accession>
<evidence type="ECO:0000313" key="3">
    <source>
        <dbReference type="EMBL" id="AMX22167.1"/>
    </source>
</evidence>
<evidence type="ECO:0000256" key="1">
    <source>
        <dbReference type="SAM" id="MobiDB-lite"/>
    </source>
</evidence>
<sequence>MYNSLTDPVVKLYIQNNCLHLMYLDKYTAASQPEINQRDFLDYGVDGLNKLGHPSLYTGKSGCYAFLCLKTGDYYVGSAVCLNTRYKAYKVNSSRPERGGSNSLYLSVRKHGWHNFIWRPLIITNNYINNFTKENPEHELSLESLFILRSFTQFEARLYEQIMLSQFRPKLNSSYTVVFPFSNWEKSAYLINDGSKPIEVRVGDNTQFLMKFSSKNRAAVSLGIPKTTLDRYINLKNFTIYSPVLEMDIYLIDPSKPLLEDSPSYTTTDAVMAITGVDLHALAKGKLFALLLDKKSLFGVYDNPSQAANSLDGKSDSRYISRYINLERPVAVGQDKTPVYFVMNPDWKSDIIGRIAARSSERKKSSRSPTGISPLGRSRSPTGISPLGRSIVLVDVLNKSALVFNTVSDMSRYLGRNALTDTGYVKKYMNPTKLYKSRYEFYYLDEFTGTITGKGPSSS</sequence>
<dbReference type="InterPro" id="IPR010896">
    <property type="entry name" value="NUMOD1"/>
</dbReference>
<reference evidence="3" key="1">
    <citation type="journal article" date="2016" name="PLoS ONE">
        <title>Intron Derived Size Polymorphism in the Mitochondrial Genomes of Closely Related Chrysoporthe Species.</title>
        <authorList>
            <person name="Kanzi A.M."/>
            <person name="Wingfield B.D."/>
            <person name="Steenkamp E.T."/>
            <person name="Naidoo S."/>
            <person name="van der Merwe N.A."/>
        </authorList>
    </citation>
    <scope>NUCLEOTIDE SEQUENCE</scope>
</reference>
<name>A0A191MWY4_9PEZI</name>
<dbReference type="AlphaFoldDB" id="A0A191MWY4"/>
<keyword evidence="3" id="KW-0540">Nuclease</keyword>
<keyword evidence="3" id="KW-0255">Endonuclease</keyword>
<dbReference type="InterPro" id="IPR003647">
    <property type="entry name" value="Intron_nuc_1_rpt"/>
</dbReference>
<proteinExistence type="predicted"/>
<feature type="domain" description="GIY-YIG" evidence="2">
    <location>
        <begin position="59"/>
        <end position="173"/>
    </location>
</feature>
<organism evidence="3">
    <name type="scientific">Chrysoporthe deuterocubensis</name>
    <dbReference type="NCBI Taxonomy" id="764597"/>
    <lineage>
        <taxon>Eukaryota</taxon>
        <taxon>Fungi</taxon>
        <taxon>Dikarya</taxon>
        <taxon>Ascomycota</taxon>
        <taxon>Pezizomycotina</taxon>
        <taxon>Sordariomycetes</taxon>
        <taxon>Sordariomycetidae</taxon>
        <taxon>Diaporthales</taxon>
        <taxon>Cryphonectriaceae</taxon>
        <taxon>Cryphonectria-Endothia species complex</taxon>
        <taxon>Chrysoporthe</taxon>
    </lineage>
</organism>
<geneLocation type="mitochondrion" evidence="3"/>
<dbReference type="SMART" id="SM00497">
    <property type="entry name" value="IENR1"/>
    <property type="match status" value="3"/>
</dbReference>
<dbReference type="SMART" id="SM00465">
    <property type="entry name" value="GIYc"/>
    <property type="match status" value="1"/>
</dbReference>
<dbReference type="RefSeq" id="YP_009262092.1">
    <property type="nucleotide sequence ID" value="NC_030523.1"/>
</dbReference>
<dbReference type="SUPFAM" id="SSF82771">
    <property type="entry name" value="GIY-YIG endonuclease"/>
    <property type="match status" value="1"/>
</dbReference>
<dbReference type="InterPro" id="IPR000305">
    <property type="entry name" value="GIY-YIG_endonuc"/>
</dbReference>
<dbReference type="Gene3D" id="3.40.1440.10">
    <property type="entry name" value="GIY-YIG endonuclease"/>
    <property type="match status" value="1"/>
</dbReference>
<protein>
    <submittedName>
        <fullName evidence="3">GIY-YIG endonuclease</fullName>
    </submittedName>
</protein>
<feature type="region of interest" description="Disordered" evidence="1">
    <location>
        <begin position="358"/>
        <end position="381"/>
    </location>
</feature>
<gene>
    <name evidence="3" type="primary">orf459</name>
</gene>
<dbReference type="EMBL" id="KT380884">
    <property type="protein sequence ID" value="AMX22167.1"/>
    <property type="molecule type" value="Genomic_DNA"/>
</dbReference>
<dbReference type="GeneID" id="31078209"/>
<dbReference type="Pfam" id="PF07453">
    <property type="entry name" value="NUMOD1"/>
    <property type="match status" value="1"/>
</dbReference>
<dbReference type="GO" id="GO:0004519">
    <property type="term" value="F:endonuclease activity"/>
    <property type="evidence" value="ECO:0007669"/>
    <property type="project" value="UniProtKB-KW"/>
</dbReference>
<dbReference type="InterPro" id="IPR035901">
    <property type="entry name" value="GIY-YIG_endonuc_sf"/>
</dbReference>
<keyword evidence="3" id="KW-0496">Mitochondrion</keyword>
<keyword evidence="3" id="KW-0378">Hydrolase</keyword>
<evidence type="ECO:0000259" key="2">
    <source>
        <dbReference type="PROSITE" id="PS50164"/>
    </source>
</evidence>
<dbReference type="PROSITE" id="PS50164">
    <property type="entry name" value="GIY_YIG"/>
    <property type="match status" value="1"/>
</dbReference>